<feature type="region of interest" description="Disordered" evidence="3">
    <location>
        <begin position="1"/>
        <end position="25"/>
    </location>
</feature>
<evidence type="ECO:0000313" key="5">
    <source>
        <dbReference type="EMBL" id="SMY21205.1"/>
    </source>
</evidence>
<dbReference type="GO" id="GO:0006351">
    <property type="term" value="P:DNA-templated transcription"/>
    <property type="evidence" value="ECO:0007669"/>
    <property type="project" value="InterPro"/>
</dbReference>
<dbReference type="InterPro" id="IPR007219">
    <property type="entry name" value="XnlR_reg_dom"/>
</dbReference>
<feature type="compositionally biased region" description="Polar residues" evidence="3">
    <location>
        <begin position="90"/>
        <end position="105"/>
    </location>
</feature>
<dbReference type="InterPro" id="IPR001138">
    <property type="entry name" value="Zn2Cys6_DnaBD"/>
</dbReference>
<proteinExistence type="predicted"/>
<dbReference type="InterPro" id="IPR052761">
    <property type="entry name" value="Fungal_Detox/Toxin_TFs"/>
</dbReference>
<dbReference type="EMBL" id="LT882677">
    <property type="protein sequence ID" value="SMY21205.1"/>
    <property type="molecule type" value="Genomic_DNA"/>
</dbReference>
<name>A0A1Y6LA56_ZYMTR</name>
<dbReference type="InterPro" id="IPR036864">
    <property type="entry name" value="Zn2-C6_fun-type_DNA-bd_sf"/>
</dbReference>
<evidence type="ECO:0000256" key="2">
    <source>
        <dbReference type="ARBA" id="ARBA00023242"/>
    </source>
</evidence>
<dbReference type="PANTHER" id="PTHR47425:SF2">
    <property type="entry name" value="FARB-RELATED"/>
    <property type="match status" value="1"/>
</dbReference>
<dbReference type="GO" id="GO:0003677">
    <property type="term" value="F:DNA binding"/>
    <property type="evidence" value="ECO:0007669"/>
    <property type="project" value="InterPro"/>
</dbReference>
<dbReference type="Pfam" id="PF04082">
    <property type="entry name" value="Fungal_trans"/>
    <property type="match status" value="1"/>
</dbReference>
<organism evidence="5 6">
    <name type="scientific">Zymoseptoria tritici ST99CH_1A5</name>
    <dbReference type="NCBI Taxonomy" id="1276529"/>
    <lineage>
        <taxon>Eukaryota</taxon>
        <taxon>Fungi</taxon>
        <taxon>Dikarya</taxon>
        <taxon>Ascomycota</taxon>
        <taxon>Pezizomycotina</taxon>
        <taxon>Dothideomycetes</taxon>
        <taxon>Dothideomycetidae</taxon>
        <taxon>Mycosphaerellales</taxon>
        <taxon>Mycosphaerellaceae</taxon>
        <taxon>Zymoseptoria</taxon>
    </lineage>
</organism>
<evidence type="ECO:0000259" key="4">
    <source>
        <dbReference type="PROSITE" id="PS50048"/>
    </source>
</evidence>
<dbReference type="SMART" id="SM00066">
    <property type="entry name" value="GAL4"/>
    <property type="match status" value="1"/>
</dbReference>
<dbReference type="Gene3D" id="4.10.240.10">
    <property type="entry name" value="Zn(2)-C6 fungal-type DNA-binding domain"/>
    <property type="match status" value="1"/>
</dbReference>
<feature type="region of interest" description="Disordered" evidence="3">
    <location>
        <begin position="90"/>
        <end position="137"/>
    </location>
</feature>
<dbReference type="SUPFAM" id="SSF57701">
    <property type="entry name" value="Zn2/Cys6 DNA-binding domain"/>
    <property type="match status" value="1"/>
</dbReference>
<dbReference type="PANTHER" id="PTHR47425">
    <property type="entry name" value="FARB-RELATED"/>
    <property type="match status" value="1"/>
</dbReference>
<dbReference type="PROSITE" id="PS00463">
    <property type="entry name" value="ZN2_CY6_FUNGAL_1"/>
    <property type="match status" value="1"/>
</dbReference>
<sequence length="746" mass="83732">MSEMPPEDAVISPGASARGKLKQRRSRKACQHCHTRKIRCNVLESGTPCSNCVDAGTTCIIRRRKNQRRDSTPPDVGGYQTVLDQTHTWRIPTGNSSSWTSSATPRPSIGSVPAESFGRRENPSLSSESPQNGEGRAWADMQPNLWEQAPVVDASSASCDFSHLTDLDDIFTFTGNSFLIPPTPQEFSFTPAYPQHTVSPPALLPPPPMNGHTNRNGSVAQRSMSTVHIPGLNPRDHDYLRGEGCFELPPASILRQMMHMYFRMVHPNLPIVAEDQHWAMWNGDEFNVGQYSFLLLRAMIFAATSYTELDMLSTIGFVSKREARNTHYRLAKLVYDFGLERDAIASAQTCLLLSYNAPNYNLLRLNTYWVTNAIRFAKIERANSYHRIKDPVRSKLLKRLWWGVIFRDRILSLGLRRSIQVDLDPDWEGEKHVLRAEDFQSELGHSLVHDVETQLRIVEMIGVTCRLMQCVSHASRILYRHERLDDRLEAASRSLPSTVSGIQQCLVSLRVWHDHSIRSFPFPISLDDAPETICVYANMMFSYHAAAVSGLNVYLILLHEVFPSGRTLFSLDEAKDGLEAANSDVSRRTQELVQVRLVKYLPISASAVLALPLTLQAINVAAARGSGMEAVEIRKLDVFTRTLKSQQQNFDGSDFCADILTNVTAYAQDDAKFVSSMMTWRDNKEGNDDSGAGANGQNKIKLNWGNLVHKRPRLFLRLVLYLDHAFSTGGPPMDDDFPVELQRGSA</sequence>
<protein>
    <recommendedName>
        <fullName evidence="4">Zn(2)-C6 fungal-type domain-containing protein</fullName>
    </recommendedName>
</protein>
<evidence type="ECO:0000313" key="6">
    <source>
        <dbReference type="Proteomes" id="UP000215453"/>
    </source>
</evidence>
<feature type="compositionally biased region" description="Polar residues" evidence="3">
    <location>
        <begin position="123"/>
        <end position="132"/>
    </location>
</feature>
<reference evidence="5 6" key="1">
    <citation type="submission" date="2016-10" db="EMBL/GenBank/DDBJ databases">
        <authorList>
            <person name="Varghese N."/>
        </authorList>
    </citation>
    <scope>NUCLEOTIDE SEQUENCE [LARGE SCALE GENOMIC DNA]</scope>
</reference>
<keyword evidence="2" id="KW-0539">Nucleus</keyword>
<dbReference type="CDD" id="cd12148">
    <property type="entry name" value="fungal_TF_MHR"/>
    <property type="match status" value="1"/>
</dbReference>
<evidence type="ECO:0000256" key="1">
    <source>
        <dbReference type="ARBA" id="ARBA00022723"/>
    </source>
</evidence>
<feature type="domain" description="Zn(2)-C6 fungal-type" evidence="4">
    <location>
        <begin position="29"/>
        <end position="61"/>
    </location>
</feature>
<dbReference type="PROSITE" id="PS50048">
    <property type="entry name" value="ZN2_CY6_FUNGAL_2"/>
    <property type="match status" value="1"/>
</dbReference>
<dbReference type="AlphaFoldDB" id="A0A1Y6LA56"/>
<evidence type="ECO:0000256" key="3">
    <source>
        <dbReference type="SAM" id="MobiDB-lite"/>
    </source>
</evidence>
<keyword evidence="1" id="KW-0479">Metal-binding</keyword>
<accession>A0A1Y6LA56</accession>
<gene>
    <name evidence="5" type="ORF">ZT1A5_G2642</name>
</gene>
<dbReference type="CDD" id="cd00067">
    <property type="entry name" value="GAL4"/>
    <property type="match status" value="1"/>
</dbReference>
<dbReference type="GO" id="GO:0000981">
    <property type="term" value="F:DNA-binding transcription factor activity, RNA polymerase II-specific"/>
    <property type="evidence" value="ECO:0007669"/>
    <property type="project" value="InterPro"/>
</dbReference>
<dbReference type="Pfam" id="PF00172">
    <property type="entry name" value="Zn_clus"/>
    <property type="match status" value="1"/>
</dbReference>
<dbReference type="Proteomes" id="UP000215453">
    <property type="component" value="Chromosome 2"/>
</dbReference>
<dbReference type="GO" id="GO:0008270">
    <property type="term" value="F:zinc ion binding"/>
    <property type="evidence" value="ECO:0007669"/>
    <property type="project" value="InterPro"/>
</dbReference>